<dbReference type="OrthoDB" id="10386667at2759"/>
<protein>
    <submittedName>
        <fullName evidence="1">Uncharacterized protein</fullName>
    </submittedName>
</protein>
<feature type="non-terminal residue" evidence="1">
    <location>
        <position position="1"/>
    </location>
</feature>
<dbReference type="Proteomes" id="UP001152795">
    <property type="component" value="Unassembled WGS sequence"/>
</dbReference>
<organism evidence="1 2">
    <name type="scientific">Paramuricea clavata</name>
    <name type="common">Red gorgonian</name>
    <name type="synonym">Violescent sea-whip</name>
    <dbReference type="NCBI Taxonomy" id="317549"/>
    <lineage>
        <taxon>Eukaryota</taxon>
        <taxon>Metazoa</taxon>
        <taxon>Cnidaria</taxon>
        <taxon>Anthozoa</taxon>
        <taxon>Octocorallia</taxon>
        <taxon>Malacalcyonacea</taxon>
        <taxon>Plexauridae</taxon>
        <taxon>Paramuricea</taxon>
    </lineage>
</organism>
<gene>
    <name evidence="1" type="ORF">PACLA_8A012577</name>
</gene>
<reference evidence="1" key="1">
    <citation type="submission" date="2020-04" db="EMBL/GenBank/DDBJ databases">
        <authorList>
            <person name="Alioto T."/>
            <person name="Alioto T."/>
            <person name="Gomez Garrido J."/>
        </authorList>
    </citation>
    <scope>NUCLEOTIDE SEQUENCE</scope>
    <source>
        <strain evidence="1">A484AB</strain>
    </source>
</reference>
<accession>A0A6S7IBV3</accession>
<dbReference type="EMBL" id="CACRXK020009020">
    <property type="protein sequence ID" value="CAB4016214.1"/>
    <property type="molecule type" value="Genomic_DNA"/>
</dbReference>
<dbReference type="AlphaFoldDB" id="A0A6S7IBV3"/>
<keyword evidence="2" id="KW-1185">Reference proteome</keyword>
<comment type="caution">
    <text evidence="1">The sequence shown here is derived from an EMBL/GenBank/DDBJ whole genome shotgun (WGS) entry which is preliminary data.</text>
</comment>
<name>A0A6S7IBV3_PARCT</name>
<evidence type="ECO:0000313" key="1">
    <source>
        <dbReference type="EMBL" id="CAB4016214.1"/>
    </source>
</evidence>
<proteinExistence type="predicted"/>
<sequence length="156" mass="18318">ATWLDEAFYLASKDIVDSFLSRRDTLVCHVWESQAIGYWIKNISDLTTFADNKRILHEQTGFSSEQEVLKRTEICHSVLAIHKSYPEKMRMFWRIYEKEDNTIAYQAPLVSYDCEYPPAMNYMVWNNVKVWFSEPKLCKDNPVWGGDGEYKGRQGS</sequence>
<evidence type="ECO:0000313" key="2">
    <source>
        <dbReference type="Proteomes" id="UP001152795"/>
    </source>
</evidence>